<name>A0A1G7DIW5_9ACTO</name>
<keyword evidence="4" id="KW-1185">Reference proteome</keyword>
<feature type="compositionally biased region" description="Basic residues" evidence="1">
    <location>
        <begin position="61"/>
        <end position="74"/>
    </location>
</feature>
<dbReference type="EMBL" id="FNAU01000011">
    <property type="protein sequence ID" value="SDE51449.1"/>
    <property type="molecule type" value="Genomic_DNA"/>
</dbReference>
<dbReference type="Proteomes" id="UP000182744">
    <property type="component" value="Unassembled WGS sequence"/>
</dbReference>
<dbReference type="RefSeq" id="WP_074663106.1">
    <property type="nucleotide sequence ID" value="NZ_FNAU01000011.1"/>
</dbReference>
<dbReference type="EMBL" id="JAWNFU010000006">
    <property type="protein sequence ID" value="MDY5154058.1"/>
    <property type="molecule type" value="Genomic_DNA"/>
</dbReference>
<protein>
    <recommendedName>
        <fullName evidence="5">Rhodanese domain-containing protein</fullName>
    </recommendedName>
</protein>
<reference evidence="2" key="3">
    <citation type="submission" date="2023-10" db="EMBL/GenBank/DDBJ databases">
        <title>Whole Genome based description of the genera Actinobaculum and Actinotignum reveals a complex phylogenetic relationship within the species included in the genus Actinotignum.</title>
        <authorList>
            <person name="Jensen C.S."/>
            <person name="Dargis R."/>
            <person name="Kemp M."/>
            <person name="Christensen J.J."/>
        </authorList>
    </citation>
    <scope>NUCLEOTIDE SEQUENCE</scope>
    <source>
        <strain evidence="2">Actinobaculum_suis_CCUG19206T</strain>
    </source>
</reference>
<evidence type="ECO:0000313" key="4">
    <source>
        <dbReference type="Proteomes" id="UP000182744"/>
    </source>
</evidence>
<feature type="region of interest" description="Disordered" evidence="1">
    <location>
        <begin position="50"/>
        <end position="74"/>
    </location>
</feature>
<gene>
    <name evidence="2" type="ORF">R6G71_08415</name>
    <name evidence="3" type="ORF">SAMN05421878_11156</name>
</gene>
<evidence type="ECO:0000313" key="2">
    <source>
        <dbReference type="EMBL" id="MDY5154058.1"/>
    </source>
</evidence>
<dbReference type="AlphaFoldDB" id="A0A1G7DIW5"/>
<sequence length="74" mass="8037">MHSIFPLDELRGRLAELPEGELISTCQVGLRGYLAAGIVHQHGRSAKNPAGGYMTLAGRISGRRQRPPRKVNAC</sequence>
<evidence type="ECO:0000256" key="1">
    <source>
        <dbReference type="SAM" id="MobiDB-lite"/>
    </source>
</evidence>
<dbReference type="SUPFAM" id="SSF52821">
    <property type="entry name" value="Rhodanese/Cell cycle control phosphatase"/>
    <property type="match status" value="1"/>
</dbReference>
<accession>A0A1G7DIW5</accession>
<evidence type="ECO:0008006" key="5">
    <source>
        <dbReference type="Google" id="ProtNLM"/>
    </source>
</evidence>
<dbReference type="InterPro" id="IPR036873">
    <property type="entry name" value="Rhodanese-like_dom_sf"/>
</dbReference>
<reference evidence="3" key="2">
    <citation type="submission" date="2016-10" db="EMBL/GenBank/DDBJ databases">
        <authorList>
            <person name="de Groot N.N."/>
        </authorList>
    </citation>
    <scope>NUCLEOTIDE SEQUENCE [LARGE SCALE GENOMIC DNA]</scope>
    <source>
        <strain evidence="3">DSM 20639</strain>
    </source>
</reference>
<reference evidence="4" key="1">
    <citation type="submission" date="2016-10" db="EMBL/GenBank/DDBJ databases">
        <authorList>
            <person name="Varghese N."/>
        </authorList>
    </citation>
    <scope>NUCLEOTIDE SEQUENCE [LARGE SCALE GENOMIC DNA]</scope>
    <source>
        <strain evidence="4">DSM 20639</strain>
    </source>
</reference>
<dbReference type="Proteomes" id="UP001273799">
    <property type="component" value="Unassembled WGS sequence"/>
</dbReference>
<dbReference type="Gene3D" id="3.40.250.10">
    <property type="entry name" value="Rhodanese-like domain"/>
    <property type="match status" value="1"/>
</dbReference>
<proteinExistence type="predicted"/>
<evidence type="ECO:0000313" key="3">
    <source>
        <dbReference type="EMBL" id="SDE51449.1"/>
    </source>
</evidence>
<organism evidence="3 4">
    <name type="scientific">Actinobaculum suis</name>
    <dbReference type="NCBI Taxonomy" id="1657"/>
    <lineage>
        <taxon>Bacteria</taxon>
        <taxon>Bacillati</taxon>
        <taxon>Actinomycetota</taxon>
        <taxon>Actinomycetes</taxon>
        <taxon>Actinomycetales</taxon>
        <taxon>Actinomycetaceae</taxon>
        <taxon>Actinobaculum</taxon>
    </lineage>
</organism>